<sequence>MQRQQSITVLLLMLGIAAISLGLALKDVFEHSPTVGWLLGTAILIGNSIYTGVQIKKKSHT</sequence>
<keyword evidence="1" id="KW-1133">Transmembrane helix</keyword>
<keyword evidence="1" id="KW-0812">Transmembrane</keyword>
<protein>
    <submittedName>
        <fullName evidence="2">Uncharacterized protein</fullName>
    </submittedName>
</protein>
<dbReference type="Proteomes" id="UP000543174">
    <property type="component" value="Unassembled WGS sequence"/>
</dbReference>
<keyword evidence="1" id="KW-0472">Membrane</keyword>
<dbReference type="EMBL" id="JACJHT010000003">
    <property type="protein sequence ID" value="MBA9041140.1"/>
    <property type="molecule type" value="Genomic_DNA"/>
</dbReference>
<dbReference type="AlphaFoldDB" id="A0A7W3NDS0"/>
<feature type="transmembrane region" description="Helical" evidence="1">
    <location>
        <begin position="34"/>
        <end position="53"/>
    </location>
</feature>
<evidence type="ECO:0000256" key="1">
    <source>
        <dbReference type="SAM" id="Phobius"/>
    </source>
</evidence>
<proteinExistence type="predicted"/>
<reference evidence="2" key="1">
    <citation type="submission" date="2020-08" db="EMBL/GenBank/DDBJ databases">
        <title>Functional genomics of gut bacteria from endangered species of beetles.</title>
        <authorList>
            <person name="Carlos-Shanley C."/>
        </authorList>
    </citation>
    <scope>NUCLEOTIDE SEQUENCE [LARGE SCALE GENOMIC DNA]</scope>
    <source>
        <strain evidence="2">S00060</strain>
    </source>
</reference>
<keyword evidence="3" id="KW-1185">Reference proteome</keyword>
<gene>
    <name evidence="2" type="ORF">HNP21_004250</name>
</gene>
<organism evidence="2 3">
    <name type="scientific">Priestia aryabhattai</name>
    <name type="common">Bacillus aryabhattai</name>
    <dbReference type="NCBI Taxonomy" id="412384"/>
    <lineage>
        <taxon>Bacteria</taxon>
        <taxon>Bacillati</taxon>
        <taxon>Bacillota</taxon>
        <taxon>Bacilli</taxon>
        <taxon>Bacillales</taxon>
        <taxon>Bacillaceae</taxon>
        <taxon>Priestia</taxon>
    </lineage>
</organism>
<dbReference type="RefSeq" id="WP_013058469.1">
    <property type="nucleotide sequence ID" value="NZ_CP169254.1"/>
</dbReference>
<evidence type="ECO:0000313" key="3">
    <source>
        <dbReference type="Proteomes" id="UP000543174"/>
    </source>
</evidence>
<name>A0A7W3NDS0_PRIAR</name>
<comment type="caution">
    <text evidence="2">The sequence shown here is derived from an EMBL/GenBank/DDBJ whole genome shotgun (WGS) entry which is preliminary data.</text>
</comment>
<evidence type="ECO:0000313" key="2">
    <source>
        <dbReference type="EMBL" id="MBA9041140.1"/>
    </source>
</evidence>
<accession>A0A7W3NDS0</accession>